<evidence type="ECO:0000256" key="1">
    <source>
        <dbReference type="SAM" id="MobiDB-lite"/>
    </source>
</evidence>
<dbReference type="InterPro" id="IPR011051">
    <property type="entry name" value="RmlC_Cupin_sf"/>
</dbReference>
<feature type="non-terminal residue" evidence="2">
    <location>
        <position position="1"/>
    </location>
</feature>
<dbReference type="InterPro" id="IPR047142">
    <property type="entry name" value="OryJ/VirC-like"/>
</dbReference>
<comment type="caution">
    <text evidence="2">The sequence shown here is derived from an EMBL/GenBank/DDBJ whole genome shotgun (WGS) entry which is preliminary data.</text>
</comment>
<gene>
    <name evidence="2" type="ORF">B0T22DRAFT_372052</name>
</gene>
<feature type="compositionally biased region" description="Polar residues" evidence="1">
    <location>
        <begin position="1"/>
        <end position="11"/>
    </location>
</feature>
<feature type="compositionally biased region" description="Polar residues" evidence="1">
    <location>
        <begin position="54"/>
        <end position="65"/>
    </location>
</feature>
<accession>A0AAE0XLP0</accession>
<organism evidence="2 3">
    <name type="scientific">Podospora appendiculata</name>
    <dbReference type="NCBI Taxonomy" id="314037"/>
    <lineage>
        <taxon>Eukaryota</taxon>
        <taxon>Fungi</taxon>
        <taxon>Dikarya</taxon>
        <taxon>Ascomycota</taxon>
        <taxon>Pezizomycotina</taxon>
        <taxon>Sordariomycetes</taxon>
        <taxon>Sordariomycetidae</taxon>
        <taxon>Sordariales</taxon>
        <taxon>Podosporaceae</taxon>
        <taxon>Podospora</taxon>
    </lineage>
</organism>
<reference evidence="2" key="2">
    <citation type="submission" date="2023-06" db="EMBL/GenBank/DDBJ databases">
        <authorList>
            <consortium name="Lawrence Berkeley National Laboratory"/>
            <person name="Haridas S."/>
            <person name="Hensen N."/>
            <person name="Bonometti L."/>
            <person name="Westerberg I."/>
            <person name="Brannstrom I.O."/>
            <person name="Guillou S."/>
            <person name="Cros-Aarteil S."/>
            <person name="Calhoun S."/>
            <person name="Kuo A."/>
            <person name="Mondo S."/>
            <person name="Pangilinan J."/>
            <person name="Riley R."/>
            <person name="Labutti K."/>
            <person name="Andreopoulos B."/>
            <person name="Lipzen A."/>
            <person name="Chen C."/>
            <person name="Yanf M."/>
            <person name="Daum C."/>
            <person name="Ng V."/>
            <person name="Clum A."/>
            <person name="Steindorff A."/>
            <person name="Ohm R."/>
            <person name="Martin F."/>
            <person name="Silar P."/>
            <person name="Natvig D."/>
            <person name="Lalanne C."/>
            <person name="Gautier V."/>
            <person name="Ament-Velasquez S.L."/>
            <person name="Kruys A."/>
            <person name="Hutchinson M.I."/>
            <person name="Powell A.J."/>
            <person name="Barry K."/>
            <person name="Miller A.N."/>
            <person name="Grigoriev I.V."/>
            <person name="Debuchy R."/>
            <person name="Gladieux P."/>
            <person name="Thoren M.H."/>
            <person name="Johannesson H."/>
        </authorList>
    </citation>
    <scope>NUCLEOTIDE SEQUENCE</scope>
    <source>
        <strain evidence="2">CBS 314.62</strain>
    </source>
</reference>
<evidence type="ECO:0000313" key="2">
    <source>
        <dbReference type="EMBL" id="KAK3695732.1"/>
    </source>
</evidence>
<sequence length="236" mass="25448">PIQIPNTNQPPLQAHAEPSRQPPKMPSQSNMDPDAKEASTSSPPPTSPLGTPSRHTTTHNPTTHLSVFAPATTLPPTLTPYGTVGMVVFDAYKTFSSPLDMTAEADIAALKQHPDGPAPAGGVWFPGVNETVLRYCDWAPNSTLAFHRTETIDLGVVTHGTMELTLDSGETRLLRIGDTLVQRGTLHAWRNPSATEWARVVFFLLGAPPVRVGGEEQAEYLPWQDKDKAQGAEESG</sequence>
<proteinExistence type="predicted"/>
<dbReference type="PANTHER" id="PTHR36156:SF2">
    <property type="entry name" value="CUPIN TYPE-2 DOMAIN-CONTAINING PROTEIN"/>
    <property type="match status" value="1"/>
</dbReference>
<reference evidence="2" key="1">
    <citation type="journal article" date="2023" name="Mol. Phylogenet. Evol.">
        <title>Genome-scale phylogeny and comparative genomics of the fungal order Sordariales.</title>
        <authorList>
            <person name="Hensen N."/>
            <person name="Bonometti L."/>
            <person name="Westerberg I."/>
            <person name="Brannstrom I.O."/>
            <person name="Guillou S."/>
            <person name="Cros-Aarteil S."/>
            <person name="Calhoun S."/>
            <person name="Haridas S."/>
            <person name="Kuo A."/>
            <person name="Mondo S."/>
            <person name="Pangilinan J."/>
            <person name="Riley R."/>
            <person name="LaButti K."/>
            <person name="Andreopoulos B."/>
            <person name="Lipzen A."/>
            <person name="Chen C."/>
            <person name="Yan M."/>
            <person name="Daum C."/>
            <person name="Ng V."/>
            <person name="Clum A."/>
            <person name="Steindorff A."/>
            <person name="Ohm R.A."/>
            <person name="Martin F."/>
            <person name="Silar P."/>
            <person name="Natvig D.O."/>
            <person name="Lalanne C."/>
            <person name="Gautier V."/>
            <person name="Ament-Velasquez S.L."/>
            <person name="Kruys A."/>
            <person name="Hutchinson M.I."/>
            <person name="Powell A.J."/>
            <person name="Barry K."/>
            <person name="Miller A.N."/>
            <person name="Grigoriev I.V."/>
            <person name="Debuchy R."/>
            <person name="Gladieux P."/>
            <person name="Hiltunen Thoren M."/>
            <person name="Johannesson H."/>
        </authorList>
    </citation>
    <scope>NUCLEOTIDE SEQUENCE</scope>
    <source>
        <strain evidence="2">CBS 314.62</strain>
    </source>
</reference>
<keyword evidence="3" id="KW-1185">Reference proteome</keyword>
<dbReference type="SUPFAM" id="SSF51182">
    <property type="entry name" value="RmlC-like cupins"/>
    <property type="match status" value="1"/>
</dbReference>
<feature type="region of interest" description="Disordered" evidence="1">
    <location>
        <begin position="1"/>
        <end position="68"/>
    </location>
</feature>
<name>A0AAE0XLP0_9PEZI</name>
<dbReference type="CDD" id="cd02231">
    <property type="entry name" value="cupin_BLL6423-like"/>
    <property type="match status" value="1"/>
</dbReference>
<dbReference type="EMBL" id="JAULSO010000001">
    <property type="protein sequence ID" value="KAK3695732.1"/>
    <property type="molecule type" value="Genomic_DNA"/>
</dbReference>
<dbReference type="AlphaFoldDB" id="A0AAE0XLP0"/>
<protein>
    <submittedName>
        <fullName evidence="2">Uncharacterized protein</fullName>
    </submittedName>
</protein>
<evidence type="ECO:0000313" key="3">
    <source>
        <dbReference type="Proteomes" id="UP001270362"/>
    </source>
</evidence>
<dbReference type="Proteomes" id="UP001270362">
    <property type="component" value="Unassembled WGS sequence"/>
</dbReference>
<dbReference type="InterPro" id="IPR014710">
    <property type="entry name" value="RmlC-like_jellyroll"/>
</dbReference>
<dbReference type="Gene3D" id="2.60.120.10">
    <property type="entry name" value="Jelly Rolls"/>
    <property type="match status" value="1"/>
</dbReference>
<dbReference type="PANTHER" id="PTHR36156">
    <property type="entry name" value="SLR2101 PROTEIN"/>
    <property type="match status" value="1"/>
</dbReference>